<reference evidence="1 2" key="1">
    <citation type="journal article" date="2012" name="J. Bacteriol.">
        <title>Complete genome sequence of Mycobacterium intracellulare strain ATCC 13950T.</title>
        <authorList>
            <person name="Kim B.J."/>
            <person name="Choi B.S."/>
            <person name="Lim J.S."/>
            <person name="Choi I.Y."/>
            <person name="Lee J.H."/>
            <person name="Chun J."/>
            <person name="Kook Y.H."/>
            <person name="Kim B.J."/>
        </authorList>
    </citation>
    <scope>NUCLEOTIDE SEQUENCE [LARGE SCALE GENOMIC DNA]</scope>
    <source>
        <strain evidence="2">ATCC 13950 / DSM 43223 / JCM 6384 / NCTC 13025 / 3600</strain>
    </source>
</reference>
<accession>H8IWQ2</accession>
<dbReference type="AlphaFoldDB" id="H8IWQ2"/>
<sequence>MLLQSVIRAAIRFLVEYCPPPAQPPLCWLASTTLCAGPDYATDLISLTTGLQNHNALNHAPCRVVPGDAPERLQQLCTDVFGPCPREIWRTGEYQSVRRRPWQPTQSLL</sequence>
<evidence type="ECO:0000313" key="2">
    <source>
        <dbReference type="Proteomes" id="UP000008004"/>
    </source>
</evidence>
<dbReference type="KEGG" id="mia:OCU_23590"/>
<name>H8IWQ2_MYCIA</name>
<protein>
    <submittedName>
        <fullName evidence="1">Uncharacterized protein</fullName>
    </submittedName>
</protein>
<dbReference type="PATRIC" id="fig|487521.10.peg.2370"/>
<organism evidence="1 2">
    <name type="scientific">Mycobacterium intracellulare (strain ATCC 13950 / DSM 43223 / JCM 6384 / NCTC 13025 / 3600)</name>
    <dbReference type="NCBI Taxonomy" id="487521"/>
    <lineage>
        <taxon>Bacteria</taxon>
        <taxon>Bacillati</taxon>
        <taxon>Actinomycetota</taxon>
        <taxon>Actinomycetes</taxon>
        <taxon>Mycobacteriales</taxon>
        <taxon>Mycobacteriaceae</taxon>
        <taxon>Mycobacterium</taxon>
        <taxon>Mycobacterium avium complex (MAC)</taxon>
    </lineage>
</organism>
<proteinExistence type="predicted"/>
<gene>
    <name evidence="1" type="ordered locus">OCU_23590</name>
</gene>
<dbReference type="HOGENOM" id="CLU_2180928_0_0_11"/>
<dbReference type="Proteomes" id="UP000008004">
    <property type="component" value="Chromosome"/>
</dbReference>
<evidence type="ECO:0000313" key="1">
    <source>
        <dbReference type="EMBL" id="AFC43578.1"/>
    </source>
</evidence>
<dbReference type="EMBL" id="CP003322">
    <property type="protein sequence ID" value="AFC43578.1"/>
    <property type="molecule type" value="Genomic_DNA"/>
</dbReference>